<feature type="region of interest" description="Disordered" evidence="1">
    <location>
        <begin position="24"/>
        <end position="47"/>
    </location>
</feature>
<name>B5RK21_KLEV3</name>
<geneLocation type="plasmid" evidence="2 3">
    <name>pKP187</name>
</geneLocation>
<reference evidence="2 3" key="1">
    <citation type="journal article" date="2008" name="PLoS Genet.">
        <title>Complete genome sequence of the N2-fixing broad host range endophyte Klebsiella pneumoniae 342 and virulence predictions verified in mice.</title>
        <authorList>
            <person name="Fouts D.E."/>
            <person name="Tyler H.L."/>
            <person name="DeBoy R.T."/>
            <person name="Daugherty S."/>
            <person name="Ren Q."/>
            <person name="Badger J.H."/>
            <person name="Durkin A.S."/>
            <person name="Huot H."/>
            <person name="Shrivastava S."/>
            <person name="Kothari S."/>
            <person name="Dodson R.J."/>
            <person name="Mohamoud Y."/>
            <person name="Khouri H."/>
            <person name="Roesch L.F."/>
            <person name="Krogfelt K.A."/>
            <person name="Struve C."/>
            <person name="Triplett E.W."/>
            <person name="Methe B.A."/>
        </authorList>
    </citation>
    <scope>NUCLEOTIDE SEQUENCE [LARGE SCALE GENOMIC DNA]</scope>
    <source>
        <strain evidence="2 3">342</strain>
        <plasmid evidence="3">Plasmid pKP187</plasmid>
    </source>
</reference>
<evidence type="ECO:0000256" key="1">
    <source>
        <dbReference type="SAM" id="MobiDB-lite"/>
    </source>
</evidence>
<evidence type="ECO:0000313" key="2">
    <source>
        <dbReference type="EMBL" id="ACI12024.1"/>
    </source>
</evidence>
<keyword evidence="2" id="KW-0614">Plasmid</keyword>
<dbReference type="AlphaFoldDB" id="B5RK21"/>
<accession>B5RK21</accession>
<organism evidence="2 3">
    <name type="scientific">Klebsiella variicola (strain 342)</name>
    <name type="common">Klebsiella pneumoniae</name>
    <dbReference type="NCBI Taxonomy" id="507522"/>
    <lineage>
        <taxon>Bacteria</taxon>
        <taxon>Pseudomonadati</taxon>
        <taxon>Pseudomonadota</taxon>
        <taxon>Gammaproteobacteria</taxon>
        <taxon>Enterobacterales</taxon>
        <taxon>Enterobacteriaceae</taxon>
        <taxon>Klebsiella/Raoultella group</taxon>
        <taxon>Klebsiella</taxon>
        <taxon>Klebsiella pneumoniae complex</taxon>
    </lineage>
</organism>
<dbReference type="EMBL" id="CP000965">
    <property type="protein sequence ID" value="ACI12024.1"/>
    <property type="molecule type" value="Genomic_DNA"/>
</dbReference>
<sequence length="47" mass="5224">MPPYRTEGRIQLLVGADLCKSGKAVAATRHKTKRLPDKGSGHRRPRI</sequence>
<proteinExistence type="predicted"/>
<dbReference type="HOGENOM" id="CLU_3169195_0_0_6"/>
<dbReference type="KEGG" id="kpe:KPK_A0096"/>
<protein>
    <submittedName>
        <fullName evidence="2">Uncharacterized protein</fullName>
    </submittedName>
</protein>
<gene>
    <name evidence="2" type="ordered locus">KPK_A0096</name>
</gene>
<evidence type="ECO:0000313" key="3">
    <source>
        <dbReference type="Proteomes" id="UP000001734"/>
    </source>
</evidence>
<dbReference type="Proteomes" id="UP000001734">
    <property type="component" value="Plasmid pKP187"/>
</dbReference>
<dbReference type="BioCyc" id="KPNE507522:GI0B-5631-MONOMER"/>